<dbReference type="GO" id="GO:0034707">
    <property type="term" value="C:chloride channel complex"/>
    <property type="evidence" value="ECO:0007669"/>
    <property type="project" value="UniProtKB-KW"/>
</dbReference>
<name>A0A314ZQL8_9EURY</name>
<evidence type="ECO:0000313" key="17">
    <source>
        <dbReference type="Proteomes" id="UP000251060"/>
    </source>
</evidence>
<dbReference type="InterPro" id="IPR000644">
    <property type="entry name" value="CBS_dom"/>
</dbReference>
<dbReference type="Gene3D" id="1.10.3080.10">
    <property type="entry name" value="Clc chloride channel"/>
    <property type="match status" value="1"/>
</dbReference>
<accession>A0A314ZQL8</accession>
<keyword evidence="4 13" id="KW-0812">Transmembrane</keyword>
<evidence type="ECO:0000256" key="8">
    <source>
        <dbReference type="ARBA" id="ARBA00023167"/>
    </source>
</evidence>
<feature type="transmembrane region" description="Helical" evidence="13">
    <location>
        <begin position="189"/>
        <end position="207"/>
    </location>
</feature>
<evidence type="ECO:0000313" key="18">
    <source>
        <dbReference type="Proteomes" id="UP000273978"/>
    </source>
</evidence>
<evidence type="ECO:0000256" key="7">
    <source>
        <dbReference type="ARBA" id="ARBA00023136"/>
    </source>
</evidence>
<dbReference type="GO" id="GO:0005254">
    <property type="term" value="F:chloride channel activity"/>
    <property type="evidence" value="ECO:0007669"/>
    <property type="project" value="UniProtKB-KW"/>
</dbReference>
<evidence type="ECO:0000256" key="5">
    <source>
        <dbReference type="ARBA" id="ARBA00022989"/>
    </source>
</evidence>
<evidence type="ECO:0000256" key="13">
    <source>
        <dbReference type="SAM" id="Phobius"/>
    </source>
</evidence>
<feature type="domain" description="CBS" evidence="14">
    <location>
        <begin position="510"/>
        <end position="569"/>
    </location>
</feature>
<dbReference type="Proteomes" id="UP000273978">
    <property type="component" value="Unassembled WGS sequence"/>
</dbReference>
<evidence type="ECO:0000256" key="2">
    <source>
        <dbReference type="ARBA" id="ARBA00022448"/>
    </source>
</evidence>
<dbReference type="SUPFAM" id="SSF81340">
    <property type="entry name" value="Clc chloride channel"/>
    <property type="match status" value="1"/>
</dbReference>
<dbReference type="PANTHER" id="PTHR43427">
    <property type="entry name" value="CHLORIDE CHANNEL PROTEIN CLC-E"/>
    <property type="match status" value="1"/>
</dbReference>
<dbReference type="Pfam" id="PF00571">
    <property type="entry name" value="CBS"/>
    <property type="match status" value="2"/>
</dbReference>
<dbReference type="PROSITE" id="PS51371">
    <property type="entry name" value="CBS"/>
    <property type="match status" value="2"/>
</dbReference>
<dbReference type="InterPro" id="IPR046342">
    <property type="entry name" value="CBS_dom_sf"/>
</dbReference>
<gene>
    <name evidence="15" type="ORF">B0H22_11024</name>
    <name evidence="16" type="ORF">EDD83_02105</name>
</gene>
<feature type="transmembrane region" description="Helical" evidence="13">
    <location>
        <begin position="392"/>
        <end position="413"/>
    </location>
</feature>
<keyword evidence="5 13" id="KW-1133">Transmembrane helix</keyword>
<keyword evidence="12" id="KW-0129">CBS domain</keyword>
<reference evidence="15 17" key="1">
    <citation type="submission" date="2018-02" db="EMBL/GenBank/DDBJ databases">
        <title>Subsurface microbial communities from deep shales in Ohio and West Virginia, USA.</title>
        <authorList>
            <person name="Wrighton K."/>
        </authorList>
    </citation>
    <scope>NUCLEOTIDE SEQUENCE [LARGE SCALE GENOMIC DNA]</scope>
    <source>
        <strain evidence="15 17">DSM 10369</strain>
    </source>
</reference>
<evidence type="ECO:0000313" key="15">
    <source>
        <dbReference type="EMBL" id="PQV42049.1"/>
    </source>
</evidence>
<keyword evidence="6" id="KW-0406">Ion transport</keyword>
<evidence type="ECO:0000256" key="6">
    <source>
        <dbReference type="ARBA" id="ARBA00023065"/>
    </source>
</evidence>
<dbReference type="InterPro" id="IPR001807">
    <property type="entry name" value="ClC"/>
</dbReference>
<dbReference type="Pfam" id="PF00654">
    <property type="entry name" value="Voltage_CLC"/>
    <property type="match status" value="1"/>
</dbReference>
<feature type="transmembrane region" description="Helical" evidence="13">
    <location>
        <begin position="329"/>
        <end position="349"/>
    </location>
</feature>
<keyword evidence="2" id="KW-0813">Transport</keyword>
<dbReference type="Proteomes" id="UP000251060">
    <property type="component" value="Unassembled WGS sequence"/>
</dbReference>
<dbReference type="EMBL" id="PVBU01000010">
    <property type="protein sequence ID" value="PQV42049.1"/>
    <property type="molecule type" value="Genomic_DNA"/>
</dbReference>
<feature type="domain" description="CBS" evidence="14">
    <location>
        <begin position="447"/>
        <end position="504"/>
    </location>
</feature>
<dbReference type="SUPFAM" id="SSF54631">
    <property type="entry name" value="CBS-domain pair"/>
    <property type="match status" value="1"/>
</dbReference>
<dbReference type="CDD" id="cd00400">
    <property type="entry name" value="Voltage_gated_ClC"/>
    <property type="match status" value="1"/>
</dbReference>
<feature type="transmembrane region" description="Helical" evidence="13">
    <location>
        <begin position="12"/>
        <end position="36"/>
    </location>
</feature>
<feature type="transmembrane region" description="Helical" evidence="13">
    <location>
        <begin position="302"/>
        <end position="323"/>
    </location>
</feature>
<dbReference type="RefSeq" id="WP_105460903.1">
    <property type="nucleotide sequence ID" value="NZ_PVBU01000010.1"/>
</dbReference>
<keyword evidence="8" id="KW-0486">Methionine biosynthesis</keyword>
<feature type="transmembrane region" description="Helical" evidence="13">
    <location>
        <begin position="270"/>
        <end position="290"/>
    </location>
</feature>
<feature type="transmembrane region" description="Helical" evidence="13">
    <location>
        <begin position="153"/>
        <end position="177"/>
    </location>
</feature>
<protein>
    <submittedName>
        <fullName evidence="16">CBS domain-containing protein</fullName>
    </submittedName>
    <submittedName>
        <fullName evidence="15">CIC family chloride channel protein</fullName>
    </submittedName>
</protein>
<dbReference type="InterPro" id="IPR050368">
    <property type="entry name" value="ClC-type_chloride_channel"/>
</dbReference>
<dbReference type="AlphaFoldDB" id="A0A314ZQL8"/>
<evidence type="ECO:0000256" key="4">
    <source>
        <dbReference type="ARBA" id="ARBA00022692"/>
    </source>
</evidence>
<keyword evidence="9" id="KW-0869">Chloride channel</keyword>
<keyword evidence="3" id="KW-0028">Amino-acid biosynthesis</keyword>
<keyword evidence="11" id="KW-0407">Ion channel</keyword>
<sequence>MNNLKNELQDRYYTEGFISNFLAIIIGIITALVFVAYDQVTYYFTTLFFNTPNNSLPIYIILLPAAGGLCVGLISYKFMKKSRCGVAEIVEATALQGGKIKSKFAFYEVFLSMISICTGGSVGKEAPGILAGTGVGATVADLLKSPDNRFRTLIACGASGGIAAAFHAPLAGVVFVVEVILGELQTRTLIPVVLSSVFSTLVTDIIFGIQPIQVSYYGMESPFREPVLYIIMGLLAGIVAAIFIKCTYLTQDSFEKLPIKPYLKPALGGLVVGCIGYFYPQIFGIGYDVIKQSLNNELAMQMLLILLVLKIVAFAFTVGSGGSGGSGGAIVPALFAGSMLGGGFGKLVNYIFPLSTAPAGAYALVGMGAVFAGVVHAPLTAMLILFELTRDYSLILPLMLTCVISNVISTHLHEESIYTELLRRRGHVIRAGTEVNVMESLTVRDNMVRDVLFLNVKDTAANLLNLMHKSKHAGFPVLDNQGKLAGIVTLHDMRDKVKQGELEKPITQIMSKNVVTAYPDESLDIVLKRLAAHDVGRLPVVSRKDRITLIGIITRSDIVKSYDREIVKRMQTGENDNLKPDGR</sequence>
<dbReference type="EMBL" id="RJJF01000003">
    <property type="protein sequence ID" value="RNI12195.1"/>
    <property type="molecule type" value="Genomic_DNA"/>
</dbReference>
<dbReference type="GO" id="GO:0009086">
    <property type="term" value="P:methionine biosynthetic process"/>
    <property type="evidence" value="ECO:0007669"/>
    <property type="project" value="UniProtKB-KW"/>
</dbReference>
<dbReference type="PANTHER" id="PTHR43427:SF6">
    <property type="entry name" value="CHLORIDE CHANNEL PROTEIN CLC-E"/>
    <property type="match status" value="1"/>
</dbReference>
<comment type="subcellular location">
    <subcellularLocation>
        <location evidence="1">Membrane</location>
        <topology evidence="1">Multi-pass membrane protein</topology>
    </subcellularLocation>
</comment>
<evidence type="ECO:0000256" key="10">
    <source>
        <dbReference type="ARBA" id="ARBA00023214"/>
    </source>
</evidence>
<keyword evidence="10" id="KW-0868">Chloride</keyword>
<evidence type="ECO:0000256" key="1">
    <source>
        <dbReference type="ARBA" id="ARBA00004141"/>
    </source>
</evidence>
<feature type="transmembrane region" description="Helical" evidence="13">
    <location>
        <begin position="227"/>
        <end position="250"/>
    </location>
</feature>
<dbReference type="Gene3D" id="3.10.580.10">
    <property type="entry name" value="CBS-domain"/>
    <property type="match status" value="1"/>
</dbReference>
<comment type="caution">
    <text evidence="15">The sequence shown here is derived from an EMBL/GenBank/DDBJ whole genome shotgun (WGS) entry which is preliminary data.</text>
</comment>
<evidence type="ECO:0000256" key="3">
    <source>
        <dbReference type="ARBA" id="ARBA00022605"/>
    </source>
</evidence>
<evidence type="ECO:0000256" key="9">
    <source>
        <dbReference type="ARBA" id="ARBA00023173"/>
    </source>
</evidence>
<evidence type="ECO:0000259" key="14">
    <source>
        <dbReference type="PROSITE" id="PS51371"/>
    </source>
</evidence>
<evidence type="ECO:0000313" key="16">
    <source>
        <dbReference type="EMBL" id="RNI12195.1"/>
    </source>
</evidence>
<feature type="transmembrane region" description="Helical" evidence="13">
    <location>
        <begin position="56"/>
        <end position="76"/>
    </location>
</feature>
<dbReference type="SMART" id="SM00116">
    <property type="entry name" value="CBS"/>
    <property type="match status" value="2"/>
</dbReference>
<proteinExistence type="predicted"/>
<feature type="transmembrane region" description="Helical" evidence="13">
    <location>
        <begin position="361"/>
        <end position="386"/>
    </location>
</feature>
<reference evidence="16 18" key="2">
    <citation type="submission" date="2018-10" db="EMBL/GenBank/DDBJ databases">
        <title>Cultivation of a novel Methanohalophilus strain from Kebrit Deep of the Red Sea and a genomic comparison of members of the genus Methanohalophilus.</title>
        <authorList>
            <person name="Guan Y."/>
            <person name="Ngugi D.K."/>
            <person name="Stingl U."/>
        </authorList>
    </citation>
    <scope>NUCLEOTIDE SEQUENCE [LARGE SCALE GENOMIC DNA]</scope>
    <source>
        <strain evidence="16 18">DSM 10369</strain>
    </source>
</reference>
<dbReference type="PRINTS" id="PR00762">
    <property type="entry name" value="CLCHANNEL"/>
</dbReference>
<dbReference type="InterPro" id="IPR014743">
    <property type="entry name" value="Cl-channel_core"/>
</dbReference>
<keyword evidence="7 13" id="KW-0472">Membrane</keyword>
<evidence type="ECO:0000256" key="11">
    <source>
        <dbReference type="ARBA" id="ARBA00023303"/>
    </source>
</evidence>
<evidence type="ECO:0000256" key="12">
    <source>
        <dbReference type="PROSITE-ProRule" id="PRU00703"/>
    </source>
</evidence>
<organism evidence="15 17">
    <name type="scientific">Methanohalophilus euhalobius</name>
    <dbReference type="NCBI Taxonomy" id="51203"/>
    <lineage>
        <taxon>Archaea</taxon>
        <taxon>Methanobacteriati</taxon>
        <taxon>Methanobacteriota</taxon>
        <taxon>Stenosarchaea group</taxon>
        <taxon>Methanomicrobia</taxon>
        <taxon>Methanosarcinales</taxon>
        <taxon>Methanosarcinaceae</taxon>
        <taxon>Methanohalophilus</taxon>
    </lineage>
</organism>